<dbReference type="STRING" id="1618364.UX86_C0010G0013"/>
<accession>A0A0G1UDT3</accession>
<proteinExistence type="predicted"/>
<comment type="caution">
    <text evidence="1">The sequence shown here is derived from an EMBL/GenBank/DDBJ whole genome shotgun (WGS) entry which is preliminary data.</text>
</comment>
<organism evidence="1 2">
    <name type="scientific">Candidatus Amesbacteria bacterium GW2011_GWC1_47_15</name>
    <dbReference type="NCBI Taxonomy" id="1618364"/>
    <lineage>
        <taxon>Bacteria</taxon>
        <taxon>Candidatus Amesiibacteriota</taxon>
    </lineage>
</organism>
<reference evidence="1 2" key="1">
    <citation type="journal article" date="2015" name="Nature">
        <title>rRNA introns, odd ribosomes, and small enigmatic genomes across a large radiation of phyla.</title>
        <authorList>
            <person name="Brown C.T."/>
            <person name="Hug L.A."/>
            <person name="Thomas B.C."/>
            <person name="Sharon I."/>
            <person name="Castelle C.J."/>
            <person name="Singh A."/>
            <person name="Wilkins M.J."/>
            <person name="Williams K.H."/>
            <person name="Banfield J.F."/>
        </authorList>
    </citation>
    <scope>NUCLEOTIDE SEQUENCE [LARGE SCALE GENOMIC DNA]</scope>
</reference>
<dbReference type="AlphaFoldDB" id="A0A0G1UDT3"/>
<dbReference type="Proteomes" id="UP000034502">
    <property type="component" value="Unassembled WGS sequence"/>
</dbReference>
<evidence type="ECO:0000313" key="2">
    <source>
        <dbReference type="Proteomes" id="UP000034502"/>
    </source>
</evidence>
<dbReference type="EMBL" id="LCNU01000010">
    <property type="protein sequence ID" value="KKU64283.1"/>
    <property type="molecule type" value="Genomic_DNA"/>
</dbReference>
<sequence length="86" mass="9979">MIQKLQVPVSVVSNFDHRRRTVAPVRVVFDGIPYFVRRIGFHHTYRRGRTLFHVFSVASDTLSFRLVLDTDNLFWSLEEISDGEAG</sequence>
<gene>
    <name evidence="1" type="ORF">UX86_C0010G0013</name>
</gene>
<evidence type="ECO:0000313" key="1">
    <source>
        <dbReference type="EMBL" id="KKU64283.1"/>
    </source>
</evidence>
<name>A0A0G1UDT3_9BACT</name>
<protein>
    <submittedName>
        <fullName evidence="1">Uncharacterized protein</fullName>
    </submittedName>
</protein>